<proteinExistence type="inferred from homology"/>
<name>A0A5C4TH11_9BACL</name>
<feature type="transmembrane region" description="Helical" evidence="8">
    <location>
        <begin position="152"/>
        <end position="171"/>
    </location>
</feature>
<feature type="transmembrane region" description="Helical" evidence="8">
    <location>
        <begin position="44"/>
        <end position="65"/>
    </location>
</feature>
<dbReference type="Gene3D" id="1.20.1740.10">
    <property type="entry name" value="Amino acid/polyamine transporter I"/>
    <property type="match status" value="1"/>
</dbReference>
<comment type="similarity">
    <text evidence="2">Belongs to the amino acid-polyamine-organocation (APC) superfamily. Spore germination protein (SGP) (TC 2.A.3.9) family.</text>
</comment>
<feature type="transmembrane region" description="Helical" evidence="8">
    <location>
        <begin position="191"/>
        <end position="208"/>
    </location>
</feature>
<dbReference type="Proteomes" id="UP000307943">
    <property type="component" value="Unassembled WGS sequence"/>
</dbReference>
<comment type="subcellular location">
    <subcellularLocation>
        <location evidence="1">Membrane</location>
        <topology evidence="1">Multi-pass membrane protein</topology>
    </subcellularLocation>
</comment>
<dbReference type="OrthoDB" id="2078716at2"/>
<keyword evidence="10" id="KW-1185">Reference proteome</keyword>
<feature type="transmembrane region" description="Helical" evidence="8">
    <location>
        <begin position="220"/>
        <end position="243"/>
    </location>
</feature>
<dbReference type="GO" id="GO:0009847">
    <property type="term" value="P:spore germination"/>
    <property type="evidence" value="ECO:0007669"/>
    <property type="project" value="InterPro"/>
</dbReference>
<dbReference type="EMBL" id="VDCQ01000002">
    <property type="protein sequence ID" value="TNJ67956.1"/>
    <property type="molecule type" value="Genomic_DNA"/>
</dbReference>
<feature type="transmembrane region" description="Helical" evidence="8">
    <location>
        <begin position="85"/>
        <end position="109"/>
    </location>
</feature>
<evidence type="ECO:0000256" key="4">
    <source>
        <dbReference type="ARBA" id="ARBA00022544"/>
    </source>
</evidence>
<keyword evidence="3" id="KW-0813">Transport</keyword>
<keyword evidence="6 8" id="KW-1133">Transmembrane helix</keyword>
<keyword evidence="7 8" id="KW-0472">Membrane</keyword>
<keyword evidence="4" id="KW-0309">Germination</keyword>
<evidence type="ECO:0000256" key="1">
    <source>
        <dbReference type="ARBA" id="ARBA00004141"/>
    </source>
</evidence>
<dbReference type="PANTHER" id="PTHR34975">
    <property type="entry name" value="SPORE GERMINATION PROTEIN A2"/>
    <property type="match status" value="1"/>
</dbReference>
<evidence type="ECO:0000256" key="5">
    <source>
        <dbReference type="ARBA" id="ARBA00022692"/>
    </source>
</evidence>
<keyword evidence="5 8" id="KW-0812">Transmembrane</keyword>
<dbReference type="PANTHER" id="PTHR34975:SF2">
    <property type="entry name" value="SPORE GERMINATION PROTEIN A2"/>
    <property type="match status" value="1"/>
</dbReference>
<feature type="transmembrane region" description="Helical" evidence="8">
    <location>
        <begin position="12"/>
        <end position="32"/>
    </location>
</feature>
<sequence length="377" mass="41503">MGGGILERGTVSIRQYVILTALFVIGDTILYIPAKVIGVGKESAWLSGFLAMVAGLCAAALYGVLASRFPRMTLIDIGSRTLGTWLGKSVGVLFVAFFLIDSAIVLWQVGDFMATHIMPETPIQAFLILFMLVVLMGFRLGIGTVVRSAELLFFWVVVLFAMLVVMLTPQIDPKHLKPFFDKGPNPVLRGTLQLAGYYFEAVTLMMVLPTLRKYHGITGAYLLGIAAGSFILSVTVMLCILVLGTDLTELQLFSTYVLAKKISIANFLERIEVVMASIWFFTLFFKLYVCFYATVEGAAQLLKLKDGKALSLPVAALLIPASLLLVPNVVYFNDNILNMWWGFSATFGLLLPSIFFGASLLKKKRIEPRRVRGKRSG</sequence>
<feature type="transmembrane region" description="Helical" evidence="8">
    <location>
        <begin position="273"/>
        <end position="295"/>
    </location>
</feature>
<evidence type="ECO:0000313" key="10">
    <source>
        <dbReference type="Proteomes" id="UP000307943"/>
    </source>
</evidence>
<dbReference type="GO" id="GO:0016020">
    <property type="term" value="C:membrane"/>
    <property type="evidence" value="ECO:0007669"/>
    <property type="project" value="UniProtKB-SubCell"/>
</dbReference>
<protein>
    <submittedName>
        <fullName evidence="9">Spore gernimation protein</fullName>
    </submittedName>
</protein>
<dbReference type="NCBIfam" id="TIGR00912">
    <property type="entry name" value="2A0309"/>
    <property type="match status" value="1"/>
</dbReference>
<feature type="transmembrane region" description="Helical" evidence="8">
    <location>
        <begin position="121"/>
        <end position="140"/>
    </location>
</feature>
<evidence type="ECO:0000256" key="6">
    <source>
        <dbReference type="ARBA" id="ARBA00022989"/>
    </source>
</evidence>
<comment type="caution">
    <text evidence="9">The sequence shown here is derived from an EMBL/GenBank/DDBJ whole genome shotgun (WGS) entry which is preliminary data.</text>
</comment>
<evidence type="ECO:0000256" key="2">
    <source>
        <dbReference type="ARBA" id="ARBA00007998"/>
    </source>
</evidence>
<evidence type="ECO:0000256" key="7">
    <source>
        <dbReference type="ARBA" id="ARBA00023136"/>
    </source>
</evidence>
<accession>A0A5C4TH11</accession>
<gene>
    <name evidence="9" type="ORF">FE784_02095</name>
</gene>
<dbReference type="AlphaFoldDB" id="A0A5C4TH11"/>
<organism evidence="9 10">
    <name type="scientific">Paenibacillus hemerocallicola</name>
    <dbReference type="NCBI Taxonomy" id="1172614"/>
    <lineage>
        <taxon>Bacteria</taxon>
        <taxon>Bacillati</taxon>
        <taxon>Bacillota</taxon>
        <taxon>Bacilli</taxon>
        <taxon>Bacillales</taxon>
        <taxon>Paenibacillaceae</taxon>
        <taxon>Paenibacillus</taxon>
    </lineage>
</organism>
<evidence type="ECO:0000256" key="8">
    <source>
        <dbReference type="SAM" id="Phobius"/>
    </source>
</evidence>
<evidence type="ECO:0000256" key="3">
    <source>
        <dbReference type="ARBA" id="ARBA00022448"/>
    </source>
</evidence>
<feature type="transmembrane region" description="Helical" evidence="8">
    <location>
        <begin position="339"/>
        <end position="361"/>
    </location>
</feature>
<dbReference type="Pfam" id="PF03845">
    <property type="entry name" value="Spore_permease"/>
    <property type="match status" value="1"/>
</dbReference>
<dbReference type="InterPro" id="IPR004761">
    <property type="entry name" value="Spore_GerAB"/>
</dbReference>
<evidence type="ECO:0000313" key="9">
    <source>
        <dbReference type="EMBL" id="TNJ67956.1"/>
    </source>
</evidence>
<feature type="transmembrane region" description="Helical" evidence="8">
    <location>
        <begin position="307"/>
        <end position="327"/>
    </location>
</feature>
<reference evidence="9 10" key="1">
    <citation type="submission" date="2019-05" db="EMBL/GenBank/DDBJ databases">
        <title>We sequenced the genome of Paenibacillus hemerocallicola KCTC 33185 for further insight into its adaptation and study the phylogeny of Paenibacillus.</title>
        <authorList>
            <person name="Narsing Rao M.P."/>
        </authorList>
    </citation>
    <scope>NUCLEOTIDE SEQUENCE [LARGE SCALE GENOMIC DNA]</scope>
    <source>
        <strain evidence="9 10">KCTC 33185</strain>
    </source>
</reference>